<dbReference type="AlphaFoldDB" id="A0A0C9UDQ0"/>
<keyword evidence="2" id="KW-1185">Reference proteome</keyword>
<feature type="non-terminal residue" evidence="1">
    <location>
        <position position="1"/>
    </location>
</feature>
<evidence type="ECO:0000313" key="1">
    <source>
        <dbReference type="EMBL" id="KIJ27217.1"/>
    </source>
</evidence>
<sequence>TPGTSRPTVPSSLTSFADCTRNASASGACRPDIPSRLAAVRDSRHYLHHAEFFAGFLCQRSFLVLLLRRVLQLHRGVGHSARRRAAGQAHHVLHLVYGLRKPQRNISRRL</sequence>
<name>A0A0C9UDQ0_SPHS4</name>
<organism evidence="1 2">
    <name type="scientific">Sphaerobolus stellatus (strain SS14)</name>
    <dbReference type="NCBI Taxonomy" id="990650"/>
    <lineage>
        <taxon>Eukaryota</taxon>
        <taxon>Fungi</taxon>
        <taxon>Dikarya</taxon>
        <taxon>Basidiomycota</taxon>
        <taxon>Agaricomycotina</taxon>
        <taxon>Agaricomycetes</taxon>
        <taxon>Phallomycetidae</taxon>
        <taxon>Geastrales</taxon>
        <taxon>Sphaerobolaceae</taxon>
        <taxon>Sphaerobolus</taxon>
    </lineage>
</organism>
<dbReference type="EMBL" id="KN837343">
    <property type="protein sequence ID" value="KIJ27217.1"/>
    <property type="molecule type" value="Genomic_DNA"/>
</dbReference>
<feature type="non-terminal residue" evidence="1">
    <location>
        <position position="110"/>
    </location>
</feature>
<gene>
    <name evidence="1" type="ORF">M422DRAFT_37905</name>
</gene>
<reference evidence="1 2" key="1">
    <citation type="submission" date="2014-06" db="EMBL/GenBank/DDBJ databases">
        <title>Evolutionary Origins and Diversification of the Mycorrhizal Mutualists.</title>
        <authorList>
            <consortium name="DOE Joint Genome Institute"/>
            <consortium name="Mycorrhizal Genomics Consortium"/>
            <person name="Kohler A."/>
            <person name="Kuo A."/>
            <person name="Nagy L.G."/>
            <person name="Floudas D."/>
            <person name="Copeland A."/>
            <person name="Barry K.W."/>
            <person name="Cichocki N."/>
            <person name="Veneault-Fourrey C."/>
            <person name="LaButti K."/>
            <person name="Lindquist E.A."/>
            <person name="Lipzen A."/>
            <person name="Lundell T."/>
            <person name="Morin E."/>
            <person name="Murat C."/>
            <person name="Riley R."/>
            <person name="Ohm R."/>
            <person name="Sun H."/>
            <person name="Tunlid A."/>
            <person name="Henrissat B."/>
            <person name="Grigoriev I.V."/>
            <person name="Hibbett D.S."/>
            <person name="Martin F."/>
        </authorList>
    </citation>
    <scope>NUCLEOTIDE SEQUENCE [LARGE SCALE GENOMIC DNA]</scope>
    <source>
        <strain evidence="1 2">SS14</strain>
    </source>
</reference>
<accession>A0A0C9UDQ0</accession>
<evidence type="ECO:0000313" key="2">
    <source>
        <dbReference type="Proteomes" id="UP000054279"/>
    </source>
</evidence>
<proteinExistence type="predicted"/>
<protein>
    <submittedName>
        <fullName evidence="1">Uncharacterized protein</fullName>
    </submittedName>
</protein>
<dbReference type="HOGENOM" id="CLU_2177176_0_0_1"/>
<dbReference type="Proteomes" id="UP000054279">
    <property type="component" value="Unassembled WGS sequence"/>
</dbReference>